<sequence>MTLAAALPAPAAPSELSEIPSVPELRPRILTEDDMILVGNGRHQVIKKRDYEALRTRSVGMNNTIRSTPTWSNATIGVTKKIPRELSERGCEESSEVQINDPTHFSNWDVAMSSVVTAEHAVASVSVTQGFSLSNSLSVSAGVEVSTVEKLVSASLSVSYSVQWTTSDSIAYTFVVAAGKSGLVVSNPETTRYTGTYIYGCTDSPSTADWTSDTYTSATMDGLEWVEGKIQLCTSDSYPVAYCVGTGDHY</sequence>
<gene>
    <name evidence="1" type="ORF">K490DRAFT_36431</name>
</gene>
<comment type="caution">
    <text evidence="1">The sequence shown here is derived from an EMBL/GenBank/DDBJ whole genome shotgun (WGS) entry which is preliminary data.</text>
</comment>
<evidence type="ECO:0000313" key="1">
    <source>
        <dbReference type="EMBL" id="KAF2090367.1"/>
    </source>
</evidence>
<reference evidence="1" key="1">
    <citation type="journal article" date="2020" name="Stud. Mycol.">
        <title>101 Dothideomycetes genomes: a test case for predicting lifestyles and emergence of pathogens.</title>
        <authorList>
            <person name="Haridas S."/>
            <person name="Albert R."/>
            <person name="Binder M."/>
            <person name="Bloem J."/>
            <person name="Labutti K."/>
            <person name="Salamov A."/>
            <person name="Andreopoulos B."/>
            <person name="Baker S."/>
            <person name="Barry K."/>
            <person name="Bills G."/>
            <person name="Bluhm B."/>
            <person name="Cannon C."/>
            <person name="Castanera R."/>
            <person name="Culley D."/>
            <person name="Daum C."/>
            <person name="Ezra D."/>
            <person name="Gonzalez J."/>
            <person name="Henrissat B."/>
            <person name="Kuo A."/>
            <person name="Liang C."/>
            <person name="Lipzen A."/>
            <person name="Lutzoni F."/>
            <person name="Magnuson J."/>
            <person name="Mondo S."/>
            <person name="Nolan M."/>
            <person name="Ohm R."/>
            <person name="Pangilinan J."/>
            <person name="Park H.-J."/>
            <person name="Ramirez L."/>
            <person name="Alfaro M."/>
            <person name="Sun H."/>
            <person name="Tritt A."/>
            <person name="Yoshinaga Y."/>
            <person name="Zwiers L.-H."/>
            <person name="Turgeon B."/>
            <person name="Goodwin S."/>
            <person name="Spatafora J."/>
            <person name="Crous P."/>
            <person name="Grigoriev I."/>
        </authorList>
    </citation>
    <scope>NUCLEOTIDE SEQUENCE</scope>
    <source>
        <strain evidence="1">CBS 121410</strain>
    </source>
</reference>
<protein>
    <submittedName>
        <fullName evidence="1">Uncharacterized protein</fullName>
    </submittedName>
</protein>
<accession>A0A9P4HZG3</accession>
<keyword evidence="2" id="KW-1185">Reference proteome</keyword>
<dbReference type="EMBL" id="ML978713">
    <property type="protein sequence ID" value="KAF2090367.1"/>
    <property type="molecule type" value="Genomic_DNA"/>
</dbReference>
<name>A0A9P4HZG3_9PEZI</name>
<evidence type="ECO:0000313" key="2">
    <source>
        <dbReference type="Proteomes" id="UP000799776"/>
    </source>
</evidence>
<dbReference type="Proteomes" id="UP000799776">
    <property type="component" value="Unassembled WGS sequence"/>
</dbReference>
<dbReference type="OrthoDB" id="4831122at2759"/>
<organism evidence="1 2">
    <name type="scientific">Saccharata proteae CBS 121410</name>
    <dbReference type="NCBI Taxonomy" id="1314787"/>
    <lineage>
        <taxon>Eukaryota</taxon>
        <taxon>Fungi</taxon>
        <taxon>Dikarya</taxon>
        <taxon>Ascomycota</taxon>
        <taxon>Pezizomycotina</taxon>
        <taxon>Dothideomycetes</taxon>
        <taxon>Dothideomycetes incertae sedis</taxon>
        <taxon>Botryosphaeriales</taxon>
        <taxon>Saccharataceae</taxon>
        <taxon>Saccharata</taxon>
    </lineage>
</organism>
<proteinExistence type="predicted"/>
<dbReference type="AlphaFoldDB" id="A0A9P4HZG3"/>